<keyword evidence="3" id="KW-1185">Reference proteome</keyword>
<proteinExistence type="predicted"/>
<protein>
    <submittedName>
        <fullName evidence="2">Uncharacterized protein</fullName>
    </submittedName>
</protein>
<dbReference type="Proteomes" id="UP000199347">
    <property type="component" value="Unassembled WGS sequence"/>
</dbReference>
<feature type="signal peptide" evidence="1">
    <location>
        <begin position="1"/>
        <end position="18"/>
    </location>
</feature>
<gene>
    <name evidence="2" type="ORF">SAMN03080610_01096</name>
</gene>
<sequence>MRLAIAAISLVVAGAASAGGAQRATIADILAAEGCAIGPHTEQRVSAAGLDVAALDAMVADAEKDAQTVRTGGWIVLPTSLCKIRPPAVRSEIRLDDPEVVALTTAIDAYADLGDRGCFIDGPAIMERVQATRGWDADKAMIEYVRFIAENLRSGDLAFYQASPFHTPPGFQILTGDCADVPEIEAIRQSQAARDREFDALIREDAPKVDCTNDTSPSYEFMASTHERKIPNAWTFFEVKVMTIGAGWYEGTNATQMGSPRPPLCRYR</sequence>
<reference evidence="2 3" key="1">
    <citation type="submission" date="2016-10" db="EMBL/GenBank/DDBJ databases">
        <authorList>
            <person name="de Groot N.N."/>
        </authorList>
    </citation>
    <scope>NUCLEOTIDE SEQUENCE [LARGE SCALE GENOMIC DNA]</scope>
    <source>
        <strain evidence="2 3">DSM 2698</strain>
    </source>
</reference>
<name>A0A1G5MVC3_AFIMA</name>
<dbReference type="RefSeq" id="WP_092810405.1">
    <property type="nucleotide sequence ID" value="NZ_FMVW01000002.1"/>
</dbReference>
<feature type="chain" id="PRO_5011579743" evidence="1">
    <location>
        <begin position="19"/>
        <end position="268"/>
    </location>
</feature>
<evidence type="ECO:0000313" key="3">
    <source>
        <dbReference type="Proteomes" id="UP000199347"/>
    </source>
</evidence>
<accession>A0A1G5MVC3</accession>
<evidence type="ECO:0000313" key="2">
    <source>
        <dbReference type="EMBL" id="SCZ29177.1"/>
    </source>
</evidence>
<keyword evidence="1" id="KW-0732">Signal</keyword>
<evidence type="ECO:0000256" key="1">
    <source>
        <dbReference type="SAM" id="SignalP"/>
    </source>
</evidence>
<dbReference type="EMBL" id="FMVW01000002">
    <property type="protein sequence ID" value="SCZ29177.1"/>
    <property type="molecule type" value="Genomic_DNA"/>
</dbReference>
<organism evidence="2 3">
    <name type="scientific">Afifella marina DSM 2698</name>
    <dbReference type="NCBI Taxonomy" id="1120955"/>
    <lineage>
        <taxon>Bacteria</taxon>
        <taxon>Pseudomonadati</taxon>
        <taxon>Pseudomonadota</taxon>
        <taxon>Alphaproteobacteria</taxon>
        <taxon>Hyphomicrobiales</taxon>
        <taxon>Afifellaceae</taxon>
        <taxon>Afifella</taxon>
    </lineage>
</organism>
<dbReference type="AlphaFoldDB" id="A0A1G5MVC3"/>